<feature type="signal peptide" evidence="1">
    <location>
        <begin position="1"/>
        <end position="17"/>
    </location>
</feature>
<dbReference type="EMBL" id="JAPCWZ010000006">
    <property type="protein sequence ID" value="KAK8859607.1"/>
    <property type="molecule type" value="Genomic_DNA"/>
</dbReference>
<keyword evidence="3" id="KW-1185">Reference proteome</keyword>
<accession>A0ABR2I9E1</accession>
<reference evidence="2 3" key="1">
    <citation type="journal article" date="2024" name="IMA Fungus">
        <title>Apiospora arundinis, a panoply of carbohydrate-active enzymes and secondary metabolites.</title>
        <authorList>
            <person name="Sorensen T."/>
            <person name="Petersen C."/>
            <person name="Muurmann A.T."/>
            <person name="Christiansen J.V."/>
            <person name="Brundto M.L."/>
            <person name="Overgaard C.K."/>
            <person name="Boysen A.T."/>
            <person name="Wollenberg R.D."/>
            <person name="Larsen T.O."/>
            <person name="Sorensen J.L."/>
            <person name="Nielsen K.L."/>
            <person name="Sondergaard T.E."/>
        </authorList>
    </citation>
    <scope>NUCLEOTIDE SEQUENCE [LARGE SCALE GENOMIC DNA]</scope>
    <source>
        <strain evidence="2 3">AAU 773</strain>
    </source>
</reference>
<evidence type="ECO:0000313" key="2">
    <source>
        <dbReference type="EMBL" id="KAK8859607.1"/>
    </source>
</evidence>
<keyword evidence="1" id="KW-0732">Signal</keyword>
<protein>
    <submittedName>
        <fullName evidence="2">Uncharacterized protein</fullName>
    </submittedName>
</protein>
<comment type="caution">
    <text evidence="2">The sequence shown here is derived from an EMBL/GenBank/DDBJ whole genome shotgun (WGS) entry which is preliminary data.</text>
</comment>
<name>A0ABR2I9E1_9PEZI</name>
<feature type="chain" id="PRO_5045751890" evidence="1">
    <location>
        <begin position="18"/>
        <end position="178"/>
    </location>
</feature>
<evidence type="ECO:0000313" key="3">
    <source>
        <dbReference type="Proteomes" id="UP001390339"/>
    </source>
</evidence>
<evidence type="ECO:0000256" key="1">
    <source>
        <dbReference type="SAM" id="SignalP"/>
    </source>
</evidence>
<sequence>MTAAAALLLQFPSTATAAPLAAEGAEPSRAPCLSPIGAINFHRPHLEPCPSQPSFTTPVGVTNFHSPPTTPPPSPHSVSVLCPRSWSAVEPIITSTAEVPFAVCHKRYICAEPQSECAPGEPTRAYPSRTVTISCTPTVVLQRTCGCPSCTPASSSSTETAELSASYTDAPPAVTYSI</sequence>
<organism evidence="2 3">
    <name type="scientific">Apiospora arundinis</name>
    <dbReference type="NCBI Taxonomy" id="335852"/>
    <lineage>
        <taxon>Eukaryota</taxon>
        <taxon>Fungi</taxon>
        <taxon>Dikarya</taxon>
        <taxon>Ascomycota</taxon>
        <taxon>Pezizomycotina</taxon>
        <taxon>Sordariomycetes</taxon>
        <taxon>Xylariomycetidae</taxon>
        <taxon>Amphisphaeriales</taxon>
        <taxon>Apiosporaceae</taxon>
        <taxon>Apiospora</taxon>
    </lineage>
</organism>
<gene>
    <name evidence="2" type="ORF">PGQ11_010341</name>
</gene>
<dbReference type="Proteomes" id="UP001390339">
    <property type="component" value="Unassembled WGS sequence"/>
</dbReference>
<proteinExistence type="predicted"/>